<keyword evidence="7" id="KW-1185">Reference proteome</keyword>
<sequence length="298" mass="31677">MGDRLHLTDGGLETAMIFLEGMELPQFASFTLLANPEGAAAMRRYFTGFLDQAAMLNMGFVLDTATWRASEGWGEVMGLSPMDIDRINREAVIFAQALRDAHGDGAAILNGVIGPHGDAYHPDSVLGPDEAFDYHHRQVGVLADAGVDMVSAMTISSTGEAIGIAEAAQDVGVPVALSFTVETDGRLIGGQTLEEAIGVTDAATGGYPVWYGINCAHPDHFAAHLRGDWIRRVGVIRANASRQSHAELDEAADLDDGNPEELAVAYADLRRKLPGLRVLGGCCGTDLRHVAAIGHKCQ</sequence>
<keyword evidence="1 4" id="KW-0489">Methyltransferase</keyword>
<evidence type="ECO:0000256" key="4">
    <source>
        <dbReference type="PROSITE-ProRule" id="PRU00333"/>
    </source>
</evidence>
<dbReference type="InterPro" id="IPR036589">
    <property type="entry name" value="HCY_dom_sf"/>
</dbReference>
<dbReference type="InterPro" id="IPR017226">
    <property type="entry name" value="BHMT-like"/>
</dbReference>
<dbReference type="PIRSF" id="PIRSF037505">
    <property type="entry name" value="Betaine_HMT"/>
    <property type="match status" value="1"/>
</dbReference>
<comment type="caution">
    <text evidence="6">The sequence shown here is derived from an EMBL/GenBank/DDBJ whole genome shotgun (WGS) entry which is preliminary data.</text>
</comment>
<name>A0A8J7MQ49_9RHOB</name>
<evidence type="ECO:0000256" key="3">
    <source>
        <dbReference type="PIRSR" id="PIRSR037505-2"/>
    </source>
</evidence>
<dbReference type="PANTHER" id="PTHR11103">
    <property type="entry name" value="SLR1189 PROTEIN"/>
    <property type="match status" value="1"/>
</dbReference>
<accession>A0A8J7MQ49</accession>
<evidence type="ECO:0000259" key="5">
    <source>
        <dbReference type="PROSITE" id="PS50970"/>
    </source>
</evidence>
<dbReference type="AlphaFoldDB" id="A0A8J7MQ49"/>
<dbReference type="Proteomes" id="UP000619033">
    <property type="component" value="Unassembled WGS sequence"/>
</dbReference>
<gene>
    <name evidence="6" type="ORF">JI744_05220</name>
</gene>
<protein>
    <submittedName>
        <fullName evidence="6">Homocysteine S-methyltransferase family protein</fullName>
    </submittedName>
</protein>
<feature type="domain" description="Hcy-binding" evidence="5">
    <location>
        <begin position="1"/>
        <end position="297"/>
    </location>
</feature>
<evidence type="ECO:0000313" key="7">
    <source>
        <dbReference type="Proteomes" id="UP000619033"/>
    </source>
</evidence>
<dbReference type="GO" id="GO:0009086">
    <property type="term" value="P:methionine biosynthetic process"/>
    <property type="evidence" value="ECO:0007669"/>
    <property type="project" value="InterPro"/>
</dbReference>
<evidence type="ECO:0000256" key="2">
    <source>
        <dbReference type="ARBA" id="ARBA00022679"/>
    </source>
</evidence>
<dbReference type="InterPro" id="IPR003726">
    <property type="entry name" value="HCY_dom"/>
</dbReference>
<dbReference type="PROSITE" id="PS50970">
    <property type="entry name" value="HCY"/>
    <property type="match status" value="1"/>
</dbReference>
<organism evidence="6 7">
    <name type="scientific">Fuscibacter oryzae</name>
    <dbReference type="NCBI Taxonomy" id="2803939"/>
    <lineage>
        <taxon>Bacteria</taxon>
        <taxon>Pseudomonadati</taxon>
        <taxon>Pseudomonadota</taxon>
        <taxon>Alphaproteobacteria</taxon>
        <taxon>Rhodobacterales</taxon>
        <taxon>Paracoccaceae</taxon>
        <taxon>Fuscibacter</taxon>
    </lineage>
</organism>
<dbReference type="GO" id="GO:0008270">
    <property type="term" value="F:zinc ion binding"/>
    <property type="evidence" value="ECO:0007669"/>
    <property type="project" value="InterPro"/>
</dbReference>
<dbReference type="Gene3D" id="3.20.20.330">
    <property type="entry name" value="Homocysteine-binding-like domain"/>
    <property type="match status" value="1"/>
</dbReference>
<dbReference type="GO" id="GO:0008168">
    <property type="term" value="F:methyltransferase activity"/>
    <property type="evidence" value="ECO:0007669"/>
    <property type="project" value="UniProtKB-UniRule"/>
</dbReference>
<dbReference type="EMBL" id="JAESVP010000002">
    <property type="protein sequence ID" value="MBL4927502.1"/>
    <property type="molecule type" value="Genomic_DNA"/>
</dbReference>
<feature type="binding site" evidence="4">
    <location>
        <position position="282"/>
    </location>
    <ligand>
        <name>Zn(2+)</name>
        <dbReference type="ChEBI" id="CHEBI:29105"/>
    </ligand>
</feature>
<evidence type="ECO:0000256" key="1">
    <source>
        <dbReference type="ARBA" id="ARBA00022603"/>
    </source>
</evidence>
<dbReference type="GO" id="GO:0032259">
    <property type="term" value="P:methylation"/>
    <property type="evidence" value="ECO:0007669"/>
    <property type="project" value="UniProtKB-KW"/>
</dbReference>
<dbReference type="PANTHER" id="PTHR11103:SF18">
    <property type="entry name" value="SLR1189 PROTEIN"/>
    <property type="match status" value="1"/>
</dbReference>
<dbReference type="Pfam" id="PF02574">
    <property type="entry name" value="S-methyl_trans"/>
    <property type="match status" value="1"/>
</dbReference>
<keyword evidence="3 4" id="KW-0862">Zinc</keyword>
<feature type="binding site" evidence="3 4">
    <location>
        <position position="215"/>
    </location>
    <ligand>
        <name>Zn(2+)</name>
        <dbReference type="ChEBI" id="CHEBI:29105"/>
    </ligand>
</feature>
<dbReference type="SUPFAM" id="SSF82282">
    <property type="entry name" value="Homocysteine S-methyltransferase"/>
    <property type="match status" value="1"/>
</dbReference>
<keyword evidence="2 4" id="KW-0808">Transferase</keyword>
<feature type="binding site" evidence="4">
    <location>
        <position position="283"/>
    </location>
    <ligand>
        <name>Zn(2+)</name>
        <dbReference type="ChEBI" id="CHEBI:29105"/>
    </ligand>
</feature>
<comment type="cofactor">
    <cofactor evidence="3">
        <name>Zn(2+)</name>
        <dbReference type="ChEBI" id="CHEBI:29105"/>
    </cofactor>
    <text evidence="3">Binds 1 zinc ion per subunit.</text>
</comment>
<keyword evidence="3 4" id="KW-0479">Metal-binding</keyword>
<reference evidence="6" key="1">
    <citation type="submission" date="2021-01" db="EMBL/GenBank/DDBJ databases">
        <title>Genome seq and assembly of Tabrizicola sp. KVB23.</title>
        <authorList>
            <person name="Chhetri G."/>
        </authorList>
    </citation>
    <scope>NUCLEOTIDE SEQUENCE</scope>
    <source>
        <strain evidence="6">KVB23</strain>
    </source>
</reference>
<proteinExistence type="predicted"/>
<evidence type="ECO:0000313" key="6">
    <source>
        <dbReference type="EMBL" id="MBL4927502.1"/>
    </source>
</evidence>